<evidence type="ECO:0000313" key="4">
    <source>
        <dbReference type="Proteomes" id="UP001603857"/>
    </source>
</evidence>
<dbReference type="InterPro" id="IPR055513">
    <property type="entry name" value="DUF7086"/>
</dbReference>
<name>A0ABD1MIY8_9FABA</name>
<feature type="compositionally biased region" description="Acidic residues" evidence="1">
    <location>
        <begin position="1"/>
        <end position="12"/>
    </location>
</feature>
<dbReference type="Pfam" id="PF23324">
    <property type="entry name" value="DUF7086"/>
    <property type="match status" value="1"/>
</dbReference>
<feature type="region of interest" description="Disordered" evidence="1">
    <location>
        <begin position="1"/>
        <end position="61"/>
    </location>
</feature>
<dbReference type="AlphaFoldDB" id="A0ABD1MIY8"/>
<comment type="caution">
    <text evidence="3">The sequence shown here is derived from an EMBL/GenBank/DDBJ whole genome shotgun (WGS) entry which is preliminary data.</text>
</comment>
<feature type="domain" description="DUF7086" evidence="2">
    <location>
        <begin position="169"/>
        <end position="298"/>
    </location>
</feature>
<feature type="region of interest" description="Disordered" evidence="1">
    <location>
        <begin position="109"/>
        <end position="142"/>
    </location>
</feature>
<gene>
    <name evidence="3" type="ORF">Fmac_017001</name>
</gene>
<feature type="compositionally biased region" description="Low complexity" evidence="1">
    <location>
        <begin position="13"/>
        <end position="31"/>
    </location>
</feature>
<feature type="compositionally biased region" description="Low complexity" evidence="1">
    <location>
        <begin position="52"/>
        <end position="61"/>
    </location>
</feature>
<evidence type="ECO:0000313" key="3">
    <source>
        <dbReference type="EMBL" id="KAL2335788.1"/>
    </source>
</evidence>
<organism evidence="3 4">
    <name type="scientific">Flemingia macrophylla</name>
    <dbReference type="NCBI Taxonomy" id="520843"/>
    <lineage>
        <taxon>Eukaryota</taxon>
        <taxon>Viridiplantae</taxon>
        <taxon>Streptophyta</taxon>
        <taxon>Embryophyta</taxon>
        <taxon>Tracheophyta</taxon>
        <taxon>Spermatophyta</taxon>
        <taxon>Magnoliopsida</taxon>
        <taxon>eudicotyledons</taxon>
        <taxon>Gunneridae</taxon>
        <taxon>Pentapetalae</taxon>
        <taxon>rosids</taxon>
        <taxon>fabids</taxon>
        <taxon>Fabales</taxon>
        <taxon>Fabaceae</taxon>
        <taxon>Papilionoideae</taxon>
        <taxon>50 kb inversion clade</taxon>
        <taxon>NPAAA clade</taxon>
        <taxon>indigoferoid/millettioid clade</taxon>
        <taxon>Phaseoleae</taxon>
        <taxon>Flemingia</taxon>
    </lineage>
</organism>
<proteinExistence type="predicted"/>
<reference evidence="3 4" key="1">
    <citation type="submission" date="2024-08" db="EMBL/GenBank/DDBJ databases">
        <title>Insights into the chromosomal genome structure of Flemingia macrophylla.</title>
        <authorList>
            <person name="Ding Y."/>
            <person name="Zhao Y."/>
            <person name="Bi W."/>
            <person name="Wu M."/>
            <person name="Zhao G."/>
            <person name="Gong Y."/>
            <person name="Li W."/>
            <person name="Zhang P."/>
        </authorList>
    </citation>
    <scope>NUCLEOTIDE SEQUENCE [LARGE SCALE GENOMIC DNA]</scope>
    <source>
        <strain evidence="3">DYQJB</strain>
        <tissue evidence="3">Leaf</tissue>
    </source>
</reference>
<dbReference type="Proteomes" id="UP001603857">
    <property type="component" value="Unassembled WGS sequence"/>
</dbReference>
<sequence length="304" mass="34682">MKNSEYSEEENNLTELSLGTSKSAKYSTTSTPRQTNLSSTEEKRIECPNPNPSSSVSSTNHSSNVNPFFFQPLTSFPLIIRPQINPIRNTSTLENPRVSLHTNLVSGPSSKHNFVPENAVDMGGNVSNPIPRRTRRVSSKGLAKGKSEIIPAPFPWATDRRAIVHSRIYLLQNNIRVITGKVWCKRCEKEFDIELDLEEKLAKLGEFVERKHTMDDRAPDAWLNPERPKCWHCVKENSVKPVIGKKKAINWLFLLLSQMLSFCTVSQLKYFCKHTNNRRTGAKDCLLYLTYMSLLKQLVPEWFS</sequence>
<dbReference type="PANTHER" id="PTHR34272:SF1">
    <property type="entry name" value="EXPRESSED PROTEIN"/>
    <property type="match status" value="1"/>
</dbReference>
<evidence type="ECO:0000259" key="2">
    <source>
        <dbReference type="Pfam" id="PF23324"/>
    </source>
</evidence>
<keyword evidence="4" id="KW-1185">Reference proteome</keyword>
<accession>A0ABD1MIY8</accession>
<dbReference type="EMBL" id="JBGMDY010000005">
    <property type="protein sequence ID" value="KAL2335788.1"/>
    <property type="molecule type" value="Genomic_DNA"/>
</dbReference>
<protein>
    <recommendedName>
        <fullName evidence="2">DUF7086 domain-containing protein</fullName>
    </recommendedName>
</protein>
<evidence type="ECO:0000256" key="1">
    <source>
        <dbReference type="SAM" id="MobiDB-lite"/>
    </source>
</evidence>
<dbReference type="PANTHER" id="PTHR34272">
    <property type="entry name" value="EXPRESSED PROTEIN"/>
    <property type="match status" value="1"/>
</dbReference>